<dbReference type="EMBL" id="SNZF01000008">
    <property type="protein sequence ID" value="TDR35723.1"/>
    <property type="molecule type" value="Genomic_DNA"/>
</dbReference>
<gene>
    <name evidence="1" type="ORF">DES43_108148</name>
</gene>
<accession>A0A4R6YGQ5</accession>
<keyword evidence="2" id="KW-1185">Reference proteome</keyword>
<evidence type="ECO:0000313" key="2">
    <source>
        <dbReference type="Proteomes" id="UP000294958"/>
    </source>
</evidence>
<organism evidence="1 2">
    <name type="scientific">Aquamicrobium defluvii</name>
    <dbReference type="NCBI Taxonomy" id="69279"/>
    <lineage>
        <taxon>Bacteria</taxon>
        <taxon>Pseudomonadati</taxon>
        <taxon>Pseudomonadota</taxon>
        <taxon>Alphaproteobacteria</taxon>
        <taxon>Hyphomicrobiales</taxon>
        <taxon>Phyllobacteriaceae</taxon>
        <taxon>Aquamicrobium</taxon>
    </lineage>
</organism>
<dbReference type="AlphaFoldDB" id="A0A4R6YGQ5"/>
<dbReference type="Proteomes" id="UP000294958">
    <property type="component" value="Unassembled WGS sequence"/>
</dbReference>
<protein>
    <submittedName>
        <fullName evidence="1">Uncharacterized protein</fullName>
    </submittedName>
</protein>
<proteinExistence type="predicted"/>
<sequence length="90" mass="9522">MTPKMLQALSEAAQNNLSGGLHRSNAGWASKRSIAHWHNFRTVEALVARGYLEIWGGGCGVKPYACITTAGTLALKDLGYGSDGQKDCAA</sequence>
<evidence type="ECO:0000313" key="1">
    <source>
        <dbReference type="EMBL" id="TDR35723.1"/>
    </source>
</evidence>
<dbReference type="RefSeq" id="WP_133674970.1">
    <property type="nucleotide sequence ID" value="NZ_SNZF01000008.1"/>
</dbReference>
<comment type="caution">
    <text evidence="1">The sequence shown here is derived from an EMBL/GenBank/DDBJ whole genome shotgun (WGS) entry which is preliminary data.</text>
</comment>
<name>A0A4R6YGQ5_9HYPH</name>
<reference evidence="1 2" key="1">
    <citation type="submission" date="2019-03" db="EMBL/GenBank/DDBJ databases">
        <title>Genomic Encyclopedia of Type Strains, Phase IV (KMG-IV): sequencing the most valuable type-strain genomes for metagenomic binning, comparative biology and taxonomic classification.</title>
        <authorList>
            <person name="Goeker M."/>
        </authorList>
    </citation>
    <scope>NUCLEOTIDE SEQUENCE [LARGE SCALE GENOMIC DNA]</scope>
    <source>
        <strain evidence="1 2">DSM 11603</strain>
    </source>
</reference>